<evidence type="ECO:0000313" key="2">
    <source>
        <dbReference type="Proteomes" id="UP001609186"/>
    </source>
</evidence>
<feature type="non-terminal residue" evidence="1">
    <location>
        <position position="1"/>
    </location>
</feature>
<name>A0ABW7LB41_9BURK</name>
<organism evidence="1 2">
    <name type="scientific">Burkholderia semiarida</name>
    <dbReference type="NCBI Taxonomy" id="2843303"/>
    <lineage>
        <taxon>Bacteria</taxon>
        <taxon>Pseudomonadati</taxon>
        <taxon>Pseudomonadota</taxon>
        <taxon>Betaproteobacteria</taxon>
        <taxon>Burkholderiales</taxon>
        <taxon>Burkholderiaceae</taxon>
        <taxon>Burkholderia</taxon>
        <taxon>Burkholderia cepacia complex</taxon>
    </lineage>
</organism>
<dbReference type="EMBL" id="JBIMPM010000045">
    <property type="protein sequence ID" value="MFH5255022.1"/>
    <property type="molecule type" value="Genomic_DNA"/>
</dbReference>
<dbReference type="RefSeq" id="WP_395130857.1">
    <property type="nucleotide sequence ID" value="NZ_JBIMPM010000045.1"/>
</dbReference>
<sequence>CVTPVHAQENTMLHFTPLGEGFEVQTTDEEQRTVLRTILETAMAILRDDAPYDPKHIVFGTNYTTWTHYPAKGYLYKYANRALHRTTIEFSTGDDPEDYSDNRDKVKIVPAGVRIIFDARVAGLSAAEIKSLLQLEDYWIDGEGNRQYGNEMMVRDPKMPNLQSFRYRSKDLPGSKFPVNVNLFYVNSPDGLSPPVLDEVRIRRAYKILTPDERKQRRLEEQRAKRQKYGEMNLCTGMLCPETGIWQGYSKTSESHRLLIRKGQKFPDVRKLTPWEQAQRAQYADLFEPGRWMWLEEYGDPPWTQEG</sequence>
<accession>A0ABW7LB41</accession>
<dbReference type="Proteomes" id="UP001609186">
    <property type="component" value="Unassembled WGS sequence"/>
</dbReference>
<comment type="caution">
    <text evidence="1">The sequence shown here is derived from an EMBL/GenBank/DDBJ whole genome shotgun (WGS) entry which is preliminary data.</text>
</comment>
<proteinExistence type="predicted"/>
<reference evidence="1 2" key="1">
    <citation type="submission" date="2024-10" db="EMBL/GenBank/DDBJ databases">
        <title>Burkholderia semiarida in Mexico.</title>
        <authorList>
            <person name="Estrada P."/>
        </authorList>
    </citation>
    <scope>NUCLEOTIDE SEQUENCE [LARGE SCALE GENOMIC DNA]</scope>
    <source>
        <strain evidence="1 2">CLM7-1</strain>
    </source>
</reference>
<gene>
    <name evidence="1" type="ORF">ACGTRS_27695</name>
</gene>
<keyword evidence="2" id="KW-1185">Reference proteome</keyword>
<evidence type="ECO:0000313" key="1">
    <source>
        <dbReference type="EMBL" id="MFH5255022.1"/>
    </source>
</evidence>
<protein>
    <submittedName>
        <fullName evidence="1">Uncharacterized protein</fullName>
    </submittedName>
</protein>